<reference evidence="1" key="1">
    <citation type="submission" date="2022-01" db="EMBL/GenBank/DDBJ databases">
        <title>Draft genome of Methanogenium marinum DSM 15558.</title>
        <authorList>
            <person name="Chen S.-C."/>
            <person name="You Y.-T."/>
        </authorList>
    </citation>
    <scope>NUCLEOTIDE SEQUENCE</scope>
    <source>
        <strain evidence="1">DSM 15558</strain>
    </source>
</reference>
<sequence>MGDSRDVMNSYVTRDLRKMFSPDEGWNIERQPECGGASFEYVVSRKRFGKTAYYPVDVSMEAAVSAEKACMIQQQCEAAREAGVAIEPLMLFVPTGADVTAAPADIMIKYLKVLKVEDGQVIWWKKALPAE</sequence>
<dbReference type="EMBL" id="JAKELO010000002">
    <property type="protein sequence ID" value="MDE4907919.1"/>
    <property type="molecule type" value="Genomic_DNA"/>
</dbReference>
<gene>
    <name evidence="1" type="ORF">L0665_04760</name>
</gene>
<proteinExistence type="predicted"/>
<evidence type="ECO:0000313" key="2">
    <source>
        <dbReference type="Proteomes" id="UP001143747"/>
    </source>
</evidence>
<comment type="caution">
    <text evidence="1">The sequence shown here is derived from an EMBL/GenBank/DDBJ whole genome shotgun (WGS) entry which is preliminary data.</text>
</comment>
<dbReference type="Proteomes" id="UP001143747">
    <property type="component" value="Unassembled WGS sequence"/>
</dbReference>
<evidence type="ECO:0000313" key="1">
    <source>
        <dbReference type="EMBL" id="MDE4907919.1"/>
    </source>
</evidence>
<accession>A0A9Q4KSR5</accession>
<dbReference type="RefSeq" id="WP_274924562.1">
    <property type="nucleotide sequence ID" value="NZ_JAKELO010000002.1"/>
</dbReference>
<name>A0A9Q4KSR5_9EURY</name>
<organism evidence="1 2">
    <name type="scientific">Methanogenium marinum</name>
    <dbReference type="NCBI Taxonomy" id="348610"/>
    <lineage>
        <taxon>Archaea</taxon>
        <taxon>Methanobacteriati</taxon>
        <taxon>Methanobacteriota</taxon>
        <taxon>Stenosarchaea group</taxon>
        <taxon>Methanomicrobia</taxon>
        <taxon>Methanomicrobiales</taxon>
        <taxon>Methanomicrobiaceae</taxon>
        <taxon>Methanogenium</taxon>
    </lineage>
</organism>
<dbReference type="AlphaFoldDB" id="A0A9Q4KSR5"/>
<keyword evidence="2" id="KW-1185">Reference proteome</keyword>
<protein>
    <submittedName>
        <fullName evidence="1">Uncharacterized protein</fullName>
    </submittedName>
</protein>